<dbReference type="eggNOG" id="COG4451">
    <property type="taxonomic scope" value="Bacteria"/>
</dbReference>
<keyword evidence="1 3" id="KW-0113">Calvin cycle</keyword>
<dbReference type="Pfam" id="PF00101">
    <property type="entry name" value="RuBisCO_small"/>
    <property type="match status" value="1"/>
</dbReference>
<dbReference type="CDD" id="cd03527">
    <property type="entry name" value="RuBisCO_small"/>
    <property type="match status" value="1"/>
</dbReference>
<dbReference type="EMBL" id="JAESJJ010000010">
    <property type="protein sequence ID" value="MBL3609027.1"/>
    <property type="molecule type" value="Genomic_DNA"/>
</dbReference>
<reference evidence="6 8" key="2">
    <citation type="submission" date="2021-01" db="EMBL/GenBank/DDBJ databases">
        <title>Draft genomes of Rhodovulum sulfidophilum.</title>
        <authorList>
            <person name="Guzman M.S."/>
        </authorList>
    </citation>
    <scope>NUCLEOTIDE SEQUENCE [LARGE SCALE GENOMIC DNA]</scope>
    <source>
        <strain evidence="6 8">AB35</strain>
    </source>
</reference>
<name>A0A0D6B692_RHOSU</name>
<protein>
    <recommendedName>
        <fullName evidence="3">Ribulose bisphosphate carboxylase small subunit</fullName>
        <shortName evidence="3">RuBisCO small subunit</shortName>
    </recommendedName>
</protein>
<dbReference type="GO" id="GO:0019253">
    <property type="term" value="P:reductive pentose-phosphate cycle"/>
    <property type="evidence" value="ECO:0007669"/>
    <property type="project" value="UniProtKB-UniRule"/>
</dbReference>
<comment type="similarity">
    <text evidence="3">Belongs to the RuBisCO small chain family.</text>
</comment>
<evidence type="ECO:0000256" key="2">
    <source>
        <dbReference type="ARBA" id="ARBA00023300"/>
    </source>
</evidence>
<dbReference type="InterPro" id="IPR000894">
    <property type="entry name" value="RuBisCO_ssu_dom"/>
</dbReference>
<evidence type="ECO:0000313" key="7">
    <source>
        <dbReference type="Proteomes" id="UP000064912"/>
    </source>
</evidence>
<dbReference type="OrthoDB" id="9788955at2"/>
<organism evidence="5 7">
    <name type="scientific">Rhodovulum sulfidophilum</name>
    <name type="common">Rhodobacter sulfidophilus</name>
    <dbReference type="NCBI Taxonomy" id="35806"/>
    <lineage>
        <taxon>Bacteria</taxon>
        <taxon>Pseudomonadati</taxon>
        <taxon>Pseudomonadota</taxon>
        <taxon>Alphaproteobacteria</taxon>
        <taxon>Rhodobacterales</taxon>
        <taxon>Paracoccaceae</taxon>
        <taxon>Rhodovulum</taxon>
    </lineage>
</organism>
<evidence type="ECO:0000256" key="3">
    <source>
        <dbReference type="HAMAP-Rule" id="MF_00859"/>
    </source>
</evidence>
<dbReference type="SMART" id="SM00961">
    <property type="entry name" value="RuBisCO_small"/>
    <property type="match status" value="1"/>
</dbReference>
<dbReference type="GO" id="GO:0016984">
    <property type="term" value="F:ribulose-bisphosphate carboxylase activity"/>
    <property type="evidence" value="ECO:0007669"/>
    <property type="project" value="UniProtKB-UniRule"/>
</dbReference>
<feature type="domain" description="Ribulose bisphosphate carboxylase small subunit" evidence="4">
    <location>
        <begin position="18"/>
        <end position="115"/>
    </location>
</feature>
<comment type="miscellaneous">
    <text evidence="3">The basic functional RuBisCO is composed of a large chain homodimer in a 'head-to-tail' conformation. In form I RuBisCO this homodimer is arranged in a barrel-like tetramer with the small subunits forming a tetrameric 'cap' on each end of the 'barrel'.</text>
</comment>
<keyword evidence="2 3" id="KW-0120">Carbon dioxide fixation</keyword>
<dbReference type="Proteomes" id="UP000604473">
    <property type="component" value="Unassembled WGS sequence"/>
</dbReference>
<dbReference type="RefSeq" id="WP_042456575.1">
    <property type="nucleotide sequence ID" value="NZ_CP015421.1"/>
</dbReference>
<evidence type="ECO:0000259" key="4">
    <source>
        <dbReference type="SMART" id="SM00961"/>
    </source>
</evidence>
<comment type="subunit">
    <text evidence="3">Heterohexadecamer of 8 large and 8 small subunits.</text>
</comment>
<dbReference type="InterPro" id="IPR036385">
    <property type="entry name" value="RuBisCO_ssu_sf"/>
</dbReference>
<evidence type="ECO:0000313" key="6">
    <source>
        <dbReference type="EMBL" id="MBL3609027.1"/>
    </source>
</evidence>
<evidence type="ECO:0000256" key="1">
    <source>
        <dbReference type="ARBA" id="ARBA00022567"/>
    </source>
</evidence>
<dbReference type="InterPro" id="IPR024681">
    <property type="entry name" value="RuBisCO_ssu"/>
</dbReference>
<keyword evidence="8" id="KW-1185">Reference proteome</keyword>
<dbReference type="PANTHER" id="PTHR31262">
    <property type="entry name" value="RIBULOSE BISPHOSPHATE CARBOXYLASE SMALL CHAIN 1, CHLOROPLASTIC"/>
    <property type="match status" value="1"/>
</dbReference>
<comment type="function">
    <text evidence="3">RuBisCO catalyzes two reactions: the carboxylation of D-ribulose 1,5-bisphosphate, the primary event in carbon dioxide fixation, as well as the oxidative fragmentation of the pentose substrate. Both reactions occur simultaneously and in competition at the same active site. Although the small subunit is not catalytic it is essential for maximal activity.</text>
</comment>
<dbReference type="GeneID" id="93537718"/>
<evidence type="ECO:0000313" key="5">
    <source>
        <dbReference type="EMBL" id="BAQ70576.1"/>
    </source>
</evidence>
<dbReference type="PATRIC" id="fig|35806.4.peg.3536"/>
<dbReference type="KEGG" id="rsu:NHU_03442"/>
<dbReference type="EMBL" id="AP014800">
    <property type="protein sequence ID" value="BAQ70576.1"/>
    <property type="molecule type" value="Genomic_DNA"/>
</dbReference>
<reference evidence="5 7" key="1">
    <citation type="submission" date="2015-02" db="EMBL/GenBank/DDBJ databases">
        <title>Genome sequene of Rhodovulum sulfidophilum DSM 2351.</title>
        <authorList>
            <person name="Nagao N."/>
        </authorList>
    </citation>
    <scope>NUCLEOTIDE SEQUENCE [LARGE SCALE GENOMIC DNA]</scope>
    <source>
        <strain evidence="5 7">DSM 2351</strain>
    </source>
</reference>
<dbReference type="HAMAP" id="MF_00859">
    <property type="entry name" value="RuBisCO_S_bact"/>
    <property type="match status" value="1"/>
</dbReference>
<evidence type="ECO:0000313" key="8">
    <source>
        <dbReference type="Proteomes" id="UP000604473"/>
    </source>
</evidence>
<accession>A0A0D6B692</accession>
<dbReference type="Proteomes" id="UP000064912">
    <property type="component" value="Chromosome"/>
</dbReference>
<gene>
    <name evidence="3 5" type="primary">cbbS</name>
    <name evidence="6" type="ORF">JMM60_09470</name>
    <name evidence="5" type="ORF">NHU_03442</name>
</gene>
<keyword evidence="5" id="KW-0456">Lyase</keyword>
<dbReference type="SUPFAM" id="SSF55239">
    <property type="entry name" value="RuBisCO, small subunit"/>
    <property type="match status" value="1"/>
</dbReference>
<dbReference type="AlphaFoldDB" id="A0A0D6B692"/>
<proteinExistence type="inferred from homology"/>
<dbReference type="Gene3D" id="3.30.190.10">
    <property type="entry name" value="Ribulose bisphosphate carboxylase, small subunit"/>
    <property type="match status" value="1"/>
</dbReference>
<sequence>MSKVQDYTSRLSDPASRRMGTFSYLPEMDDAQIRKQVEWIVKHGWNPAIEHTEPQFAKSNYWYMWKLPMFGETDVDAILAELKACHDANPDNHVRLIGYNNYSQSQGANMVVYRGTPV</sequence>